<protein>
    <submittedName>
        <fullName evidence="1">Uncharacterized protein</fullName>
    </submittedName>
</protein>
<reference evidence="1 2" key="1">
    <citation type="submission" date="2021-06" db="EMBL/GenBank/DDBJ databases">
        <title>Caerostris extrusa draft genome.</title>
        <authorList>
            <person name="Kono N."/>
            <person name="Arakawa K."/>
        </authorList>
    </citation>
    <scope>NUCLEOTIDE SEQUENCE [LARGE SCALE GENOMIC DNA]</scope>
</reference>
<accession>A0AAV4W2D6</accession>
<dbReference type="EMBL" id="BPLR01015482">
    <property type="protein sequence ID" value="GIY76408.1"/>
    <property type="molecule type" value="Genomic_DNA"/>
</dbReference>
<name>A0AAV4W2D6_CAEEX</name>
<gene>
    <name evidence="1" type="ORF">CEXT_472081</name>
</gene>
<comment type="caution">
    <text evidence="1">The sequence shown here is derived from an EMBL/GenBank/DDBJ whole genome shotgun (WGS) entry which is preliminary data.</text>
</comment>
<dbReference type="AlphaFoldDB" id="A0AAV4W2D6"/>
<organism evidence="1 2">
    <name type="scientific">Caerostris extrusa</name>
    <name type="common">Bark spider</name>
    <name type="synonym">Caerostris bankana</name>
    <dbReference type="NCBI Taxonomy" id="172846"/>
    <lineage>
        <taxon>Eukaryota</taxon>
        <taxon>Metazoa</taxon>
        <taxon>Ecdysozoa</taxon>
        <taxon>Arthropoda</taxon>
        <taxon>Chelicerata</taxon>
        <taxon>Arachnida</taxon>
        <taxon>Araneae</taxon>
        <taxon>Araneomorphae</taxon>
        <taxon>Entelegynae</taxon>
        <taxon>Araneoidea</taxon>
        <taxon>Araneidae</taxon>
        <taxon>Caerostris</taxon>
    </lineage>
</organism>
<sequence length="71" mass="8150">MPMASMPFIHPIPKRDTVDLYTTSQNFRADCRFVLGGGWTIIRMGSGDFCWRLFQVSSCTRLMWGRGFGQL</sequence>
<keyword evidence="2" id="KW-1185">Reference proteome</keyword>
<proteinExistence type="predicted"/>
<dbReference type="Proteomes" id="UP001054945">
    <property type="component" value="Unassembled WGS sequence"/>
</dbReference>
<evidence type="ECO:0000313" key="1">
    <source>
        <dbReference type="EMBL" id="GIY76408.1"/>
    </source>
</evidence>
<evidence type="ECO:0000313" key="2">
    <source>
        <dbReference type="Proteomes" id="UP001054945"/>
    </source>
</evidence>